<dbReference type="InterPro" id="IPR029035">
    <property type="entry name" value="DHS-like_NAD/FAD-binding_dom"/>
</dbReference>
<dbReference type="CDD" id="cd01410">
    <property type="entry name" value="SIRT7"/>
    <property type="match status" value="1"/>
</dbReference>
<dbReference type="OrthoDB" id="424302at2759"/>
<dbReference type="InterPro" id="IPR003000">
    <property type="entry name" value="Sirtuin"/>
</dbReference>
<dbReference type="AlphaFoldDB" id="A0A0P7ALR3"/>
<evidence type="ECO:0000256" key="2">
    <source>
        <dbReference type="ARBA" id="ARBA00012928"/>
    </source>
</evidence>
<dbReference type="GO" id="GO:0017136">
    <property type="term" value="F:histone deacetylase activity, NAD-dependent"/>
    <property type="evidence" value="ECO:0007669"/>
    <property type="project" value="TreeGrafter"/>
</dbReference>
<dbReference type="GO" id="GO:0070403">
    <property type="term" value="F:NAD+ binding"/>
    <property type="evidence" value="ECO:0007669"/>
    <property type="project" value="InterPro"/>
</dbReference>
<evidence type="ECO:0000256" key="6">
    <source>
        <dbReference type="ARBA" id="ARBA00023027"/>
    </source>
</evidence>
<keyword evidence="3" id="KW-0808">Transferase</keyword>
<dbReference type="PROSITE" id="PS50305">
    <property type="entry name" value="SIRTUIN"/>
    <property type="match status" value="1"/>
</dbReference>
<dbReference type="FunFam" id="3.40.50.1220:FF:000038">
    <property type="entry name" value="NAD-dependent protein deacetylase sirtuin-6 isoform X2"/>
    <property type="match status" value="1"/>
</dbReference>
<dbReference type="EMBL" id="LKCW01000289">
    <property type="protein sequence ID" value="KPM34912.1"/>
    <property type="molecule type" value="Genomic_DNA"/>
</dbReference>
<dbReference type="Gene3D" id="3.40.50.1220">
    <property type="entry name" value="TPP-binding domain"/>
    <property type="match status" value="1"/>
</dbReference>
<feature type="active site" description="Proton acceptor" evidence="8">
    <location>
        <position position="124"/>
    </location>
</feature>
<feature type="binding site" evidence="8">
    <location>
        <position position="132"/>
    </location>
    <ligand>
        <name>Zn(2+)</name>
        <dbReference type="ChEBI" id="CHEBI:29105"/>
    </ligand>
</feature>
<evidence type="ECO:0000256" key="4">
    <source>
        <dbReference type="ARBA" id="ARBA00022723"/>
    </source>
</evidence>
<dbReference type="SUPFAM" id="SSF52467">
    <property type="entry name" value="DHS-like NAD/FAD-binding domain"/>
    <property type="match status" value="1"/>
</dbReference>
<dbReference type="GO" id="GO:0000122">
    <property type="term" value="P:negative regulation of transcription by RNA polymerase II"/>
    <property type="evidence" value="ECO:0007669"/>
    <property type="project" value="TreeGrafter"/>
</dbReference>
<dbReference type="Proteomes" id="UP000050424">
    <property type="component" value="Unassembled WGS sequence"/>
</dbReference>
<feature type="domain" description="Deacetylase sirtuin-type" evidence="10">
    <location>
        <begin position="17"/>
        <end position="262"/>
    </location>
</feature>
<evidence type="ECO:0000259" key="10">
    <source>
        <dbReference type="PROSITE" id="PS50305"/>
    </source>
</evidence>
<comment type="caution">
    <text evidence="11">The sequence shown here is derived from an EMBL/GenBank/DDBJ whole genome shotgun (WGS) entry which is preliminary data.</text>
</comment>
<keyword evidence="6" id="KW-0520">NAD</keyword>
<feature type="binding site" evidence="8">
    <location>
        <position position="135"/>
    </location>
    <ligand>
        <name>Zn(2+)</name>
        <dbReference type="ChEBI" id="CHEBI:29105"/>
    </ligand>
</feature>
<dbReference type="InterPro" id="IPR026590">
    <property type="entry name" value="Ssirtuin_cat_dom"/>
</dbReference>
<feature type="binding site" evidence="8">
    <location>
        <position position="163"/>
    </location>
    <ligand>
        <name>Zn(2+)</name>
        <dbReference type="ChEBI" id="CHEBI:29105"/>
    </ligand>
</feature>
<gene>
    <name evidence="11" type="ORF">AK830_g11660</name>
</gene>
<comment type="similarity">
    <text evidence="7">Belongs to the sirtuin family. Class IV subfamily.</text>
</comment>
<dbReference type="STRING" id="78410.A0A0P7ALR3"/>
<dbReference type="Gene3D" id="2.20.28.200">
    <property type="match status" value="1"/>
</dbReference>
<dbReference type="PANTHER" id="PTHR11085:SF12">
    <property type="entry name" value="NAD-DEPENDENT PROTEIN DEACYLASE SIRTUIN-6"/>
    <property type="match status" value="1"/>
</dbReference>
<comment type="similarity">
    <text evidence="1">Belongs to the sirtuin family. Class I subfamily.</text>
</comment>
<reference evidence="11 12" key="1">
    <citation type="submission" date="2015-09" db="EMBL/GenBank/DDBJ databases">
        <title>Draft genome of a European isolate of the apple canker pathogen Neonectria ditissima.</title>
        <authorList>
            <person name="Gomez-Cortecero A."/>
            <person name="Harrison R.J."/>
            <person name="Armitage A.D."/>
        </authorList>
    </citation>
    <scope>NUCLEOTIDE SEQUENCE [LARGE SCALE GENOMIC DNA]</scope>
    <source>
        <strain evidence="11 12">R09/05</strain>
    </source>
</reference>
<sequence>MASSAPKIAEAEKHDAPSTVARKAKALASQIKESEHFVVFTGAGISTSAGIPDFRGPEGVWTLRAQGRQSTAKSVSTLQAIPTPTHMALFELQNRGLLKYLISQNCDGLHRRSGILPDNISELHGNNNRECCKGCGKEYLRADFRAVATYEKTVHDHRTGRKCARCGEPLHDTIINFGESLPEQPLQRAFANAEKADLCLVLGSSLTVTPANEIPEVVGRRKGAKLAICNLQKTPLDKLSELRVHSEADTLMIAVMENLDIPIPQFILRRRLVVQIKSQDESRHELTVGGVDVDGTPVTFLQSVKLDNNRRVVRNEPFAIQFRDTLEPGLEFKLELEFMGHYGEPNLKLVHQYNGEQDREGLYHLEYNPYTGDWKTIQEISLDDSIL</sequence>
<evidence type="ECO:0000313" key="12">
    <source>
        <dbReference type="Proteomes" id="UP000050424"/>
    </source>
</evidence>
<dbReference type="GO" id="GO:0005634">
    <property type="term" value="C:nucleus"/>
    <property type="evidence" value="ECO:0007669"/>
    <property type="project" value="TreeGrafter"/>
</dbReference>
<organism evidence="11 12">
    <name type="scientific">Neonectria ditissima</name>
    <dbReference type="NCBI Taxonomy" id="78410"/>
    <lineage>
        <taxon>Eukaryota</taxon>
        <taxon>Fungi</taxon>
        <taxon>Dikarya</taxon>
        <taxon>Ascomycota</taxon>
        <taxon>Pezizomycotina</taxon>
        <taxon>Sordariomycetes</taxon>
        <taxon>Hypocreomycetidae</taxon>
        <taxon>Hypocreales</taxon>
        <taxon>Nectriaceae</taxon>
        <taxon>Neonectria</taxon>
    </lineage>
</organism>
<evidence type="ECO:0000256" key="5">
    <source>
        <dbReference type="ARBA" id="ARBA00022833"/>
    </source>
</evidence>
<evidence type="ECO:0000256" key="7">
    <source>
        <dbReference type="ARBA" id="ARBA00038170"/>
    </source>
</evidence>
<evidence type="ECO:0000256" key="1">
    <source>
        <dbReference type="ARBA" id="ARBA00006924"/>
    </source>
</evidence>
<dbReference type="InterPro" id="IPR050134">
    <property type="entry name" value="NAD-dep_sirtuin_deacylases"/>
</dbReference>
<keyword evidence="5 8" id="KW-0862">Zinc</keyword>
<keyword evidence="4 8" id="KW-0479">Metal-binding</keyword>
<evidence type="ECO:0000256" key="9">
    <source>
        <dbReference type="SAM" id="MobiDB-lite"/>
    </source>
</evidence>
<dbReference type="GO" id="GO:0003714">
    <property type="term" value="F:transcription corepressor activity"/>
    <property type="evidence" value="ECO:0007669"/>
    <property type="project" value="TreeGrafter"/>
</dbReference>
<evidence type="ECO:0000256" key="3">
    <source>
        <dbReference type="ARBA" id="ARBA00022679"/>
    </source>
</evidence>
<keyword evidence="12" id="KW-1185">Reference proteome</keyword>
<feature type="binding site" evidence="8">
    <location>
        <position position="166"/>
    </location>
    <ligand>
        <name>Zn(2+)</name>
        <dbReference type="ChEBI" id="CHEBI:29105"/>
    </ligand>
</feature>
<dbReference type="EC" id="2.3.1.286" evidence="2"/>
<evidence type="ECO:0000256" key="8">
    <source>
        <dbReference type="PROSITE-ProRule" id="PRU00236"/>
    </source>
</evidence>
<evidence type="ECO:0000313" key="11">
    <source>
        <dbReference type="EMBL" id="KPM34912.1"/>
    </source>
</evidence>
<dbReference type="Pfam" id="PF02146">
    <property type="entry name" value="SIR2"/>
    <property type="match status" value="1"/>
</dbReference>
<accession>A0A0P7ALR3</accession>
<dbReference type="GO" id="GO:0046872">
    <property type="term" value="F:metal ion binding"/>
    <property type="evidence" value="ECO:0007669"/>
    <property type="project" value="UniProtKB-KW"/>
</dbReference>
<protein>
    <recommendedName>
        <fullName evidence="2">protein acetyllysine N-acetyltransferase</fullName>
        <ecNumber evidence="2">2.3.1.286</ecNumber>
    </recommendedName>
</protein>
<name>A0A0P7ALR3_9HYPO</name>
<feature type="region of interest" description="Disordered" evidence="9">
    <location>
        <begin position="1"/>
        <end position="20"/>
    </location>
</feature>
<proteinExistence type="inferred from homology"/>
<dbReference type="PANTHER" id="PTHR11085">
    <property type="entry name" value="NAD-DEPENDENT PROTEIN DEACYLASE SIRTUIN-5, MITOCHONDRIAL-RELATED"/>
    <property type="match status" value="1"/>
</dbReference>